<comment type="caution">
    <text evidence="2">The sequence shown here is derived from an EMBL/GenBank/DDBJ whole genome shotgun (WGS) entry which is preliminary data.</text>
</comment>
<dbReference type="PANTHER" id="PTHR33116">
    <property type="entry name" value="REVERSE TRANSCRIPTASE ZINC-BINDING DOMAIN-CONTAINING PROTEIN-RELATED-RELATED"/>
    <property type="match status" value="1"/>
</dbReference>
<gene>
    <name evidence="2" type="ORF">CEPIT_LOCUS20841</name>
</gene>
<evidence type="ECO:0000313" key="2">
    <source>
        <dbReference type="EMBL" id="CAH9114746.1"/>
    </source>
</evidence>
<dbReference type="Pfam" id="PF03372">
    <property type="entry name" value="Exo_endo_phos"/>
    <property type="match status" value="1"/>
</dbReference>
<evidence type="ECO:0000313" key="3">
    <source>
        <dbReference type="Proteomes" id="UP001152523"/>
    </source>
</evidence>
<accession>A0AAV0E1C2</accession>
<dbReference type="Gene3D" id="3.60.10.10">
    <property type="entry name" value="Endonuclease/exonuclease/phosphatase"/>
    <property type="match status" value="1"/>
</dbReference>
<organism evidence="2 3">
    <name type="scientific">Cuscuta epithymum</name>
    <dbReference type="NCBI Taxonomy" id="186058"/>
    <lineage>
        <taxon>Eukaryota</taxon>
        <taxon>Viridiplantae</taxon>
        <taxon>Streptophyta</taxon>
        <taxon>Embryophyta</taxon>
        <taxon>Tracheophyta</taxon>
        <taxon>Spermatophyta</taxon>
        <taxon>Magnoliopsida</taxon>
        <taxon>eudicotyledons</taxon>
        <taxon>Gunneridae</taxon>
        <taxon>Pentapetalae</taxon>
        <taxon>asterids</taxon>
        <taxon>lamiids</taxon>
        <taxon>Solanales</taxon>
        <taxon>Convolvulaceae</taxon>
        <taxon>Cuscuteae</taxon>
        <taxon>Cuscuta</taxon>
        <taxon>Cuscuta subgen. Cuscuta</taxon>
    </lineage>
</organism>
<reference evidence="2" key="1">
    <citation type="submission" date="2022-07" db="EMBL/GenBank/DDBJ databases">
        <authorList>
            <person name="Macas J."/>
            <person name="Novak P."/>
            <person name="Neumann P."/>
        </authorList>
    </citation>
    <scope>NUCLEOTIDE SEQUENCE</scope>
</reference>
<dbReference type="CDD" id="cd01650">
    <property type="entry name" value="RT_nLTR_like"/>
    <property type="match status" value="1"/>
</dbReference>
<dbReference type="PROSITE" id="PS50878">
    <property type="entry name" value="RT_POL"/>
    <property type="match status" value="1"/>
</dbReference>
<dbReference type="InterPro" id="IPR043502">
    <property type="entry name" value="DNA/RNA_pol_sf"/>
</dbReference>
<sequence length="957" mass="109675">MMNCIIWNVRGLVSSCPRLRDLIRQWSISLLVVVEPIISSSNINDLALKLGLHSSFCCNENKIWIFWDKSKLDVTDVTTDSQYSHMRLLIGTQRIWFTAIYGSHNYIVRRNLWNFLECWAEANKSPWFVGGDFNAIANQGEHKGQSIPTLGGMNEFKDCLANCDLIDLPFHGTTFTWTGVRSNGRVWRRLDRILFNSSFLGLYDNIQIQHLNKSSSDHSPMLLQCKNQLVIGPKAFKFQNMWLSHPNFMHVVDGAWKNVPTSGGMRGLYNKLQYLKQTLKAWNKNTFGDIFQDIKRLEEEVTTAESLFEANPSEANRDDWSFKQALLLNKHKHENEFWRQRAKLKWLKEGDSNTKFFHDYVKIKNRMQAITVIKDSDGNICREPDAIAKAAERYFQDIFAEEEVQEVDSILHFIPALVNKEDNQMLMLLPTSEEVKEAVWGLDKDSTAGPDGYNGVFFRQCWTTVGVDVVLAVQDFFQGNLIPKAMGSSLIALIPKRDKISTFSDFRPISLSNFISKVCTKLLATRLTFILPKLISPEQAGFMKGRDISDHVLVAQEMINSIDRKVRGTNVIVKLDMAKAFDRLSWVFLEAVLLKFGFSKGFVNLVMKHLQATHFSVLINGCPKGYFQPHRGVKQGDPLSPYLFILATEALSRGLKDLVTTKKIKPYWIGPNGIAVTHLCYADDILIFLNGEARSIHNFNKFLELYQRASGQAVNFDKSNFCCGKTSLARIRNMERLLGMTKISLPMKYLGSNLHKGINRKNYCQDILQAFDKKLTTWKQKHLNFGGRMVLIKHVLNSIPLHLLAVDTLPKTISKSLERRMSHFLWGSNANKNKFHWKRWKDLCLPYEEGGLGFRSLKDTEKAYSLKLWWKWKVNKSGWAQFCHARYPRGSDMNPKPTDSAIWKRICQINSVGLTLCNQDDYGEFIWSPAANGEFSLSSAFHEVRRSKNAAFSFTHA</sequence>
<feature type="non-terminal residue" evidence="2">
    <location>
        <position position="957"/>
    </location>
</feature>
<dbReference type="SUPFAM" id="SSF56219">
    <property type="entry name" value="DNase I-like"/>
    <property type="match status" value="1"/>
</dbReference>
<dbReference type="AlphaFoldDB" id="A0AAV0E1C2"/>
<dbReference type="PANTHER" id="PTHR33116:SF67">
    <property type="entry name" value="REVERSE TRANSCRIPTASE"/>
    <property type="match status" value="1"/>
</dbReference>
<dbReference type="Proteomes" id="UP001152523">
    <property type="component" value="Unassembled WGS sequence"/>
</dbReference>
<name>A0AAV0E1C2_9ASTE</name>
<feature type="domain" description="Reverse transcriptase" evidence="1">
    <location>
        <begin position="475"/>
        <end position="754"/>
    </location>
</feature>
<dbReference type="InterPro" id="IPR000477">
    <property type="entry name" value="RT_dom"/>
</dbReference>
<dbReference type="Pfam" id="PF00078">
    <property type="entry name" value="RVT_1"/>
    <property type="match status" value="1"/>
</dbReference>
<dbReference type="EMBL" id="CAMAPF010000231">
    <property type="protein sequence ID" value="CAH9114746.1"/>
    <property type="molecule type" value="Genomic_DNA"/>
</dbReference>
<dbReference type="InterPro" id="IPR036691">
    <property type="entry name" value="Endo/exonu/phosph_ase_sf"/>
</dbReference>
<proteinExistence type="predicted"/>
<keyword evidence="3" id="KW-1185">Reference proteome</keyword>
<dbReference type="GO" id="GO:0003824">
    <property type="term" value="F:catalytic activity"/>
    <property type="evidence" value="ECO:0007669"/>
    <property type="project" value="InterPro"/>
</dbReference>
<dbReference type="SUPFAM" id="SSF56672">
    <property type="entry name" value="DNA/RNA polymerases"/>
    <property type="match status" value="1"/>
</dbReference>
<dbReference type="InterPro" id="IPR005135">
    <property type="entry name" value="Endo/exonuclease/phosphatase"/>
</dbReference>
<protein>
    <recommendedName>
        <fullName evidence="1">Reverse transcriptase domain-containing protein</fullName>
    </recommendedName>
</protein>
<evidence type="ECO:0000259" key="1">
    <source>
        <dbReference type="PROSITE" id="PS50878"/>
    </source>
</evidence>